<keyword evidence="14" id="KW-1133">Transmembrane helix</keyword>
<dbReference type="PROSITE" id="PS00550">
    <property type="entry name" value="HEMERYTHRINS"/>
    <property type="match status" value="1"/>
</dbReference>
<dbReference type="InterPro" id="IPR016131">
    <property type="entry name" value="Haemerythrin_Fe_BS"/>
</dbReference>
<dbReference type="PRINTS" id="PR00344">
    <property type="entry name" value="BCTRLSENSOR"/>
</dbReference>
<keyword evidence="9" id="KW-0418">Kinase</keyword>
<dbReference type="PROSITE" id="PS50109">
    <property type="entry name" value="HIS_KIN"/>
    <property type="match status" value="1"/>
</dbReference>
<dbReference type="EMBL" id="MCGG01000007">
    <property type="protein sequence ID" value="OEJ69391.1"/>
    <property type="molecule type" value="Genomic_DNA"/>
</dbReference>
<dbReference type="InterPro" id="IPR036890">
    <property type="entry name" value="HATPase_C_sf"/>
</dbReference>
<organism evidence="17 18">
    <name type="scientific">Magnetovibrio blakemorei</name>
    <dbReference type="NCBI Taxonomy" id="28181"/>
    <lineage>
        <taxon>Bacteria</taxon>
        <taxon>Pseudomonadati</taxon>
        <taxon>Pseudomonadota</taxon>
        <taxon>Alphaproteobacteria</taxon>
        <taxon>Rhodospirillales</taxon>
        <taxon>Magnetovibrionaceae</taxon>
        <taxon>Magnetovibrio</taxon>
    </lineage>
</organism>
<dbReference type="SUPFAM" id="SSF55785">
    <property type="entry name" value="PYP-like sensor domain (PAS domain)"/>
    <property type="match status" value="1"/>
</dbReference>
<keyword evidence="8" id="KW-0547">Nucleotide-binding</keyword>
<feature type="domain" description="Histidine kinase" evidence="15">
    <location>
        <begin position="350"/>
        <end position="571"/>
    </location>
</feature>
<dbReference type="Proteomes" id="UP000095347">
    <property type="component" value="Unassembled WGS sequence"/>
</dbReference>
<dbReference type="CDD" id="cd00082">
    <property type="entry name" value="HisKA"/>
    <property type="match status" value="1"/>
</dbReference>
<dbReference type="STRING" id="28181.BEN30_02980"/>
<keyword evidence="6" id="KW-0808">Transferase</keyword>
<dbReference type="SUPFAM" id="SSF47384">
    <property type="entry name" value="Homodimeric domain of signal transducing histidine kinase"/>
    <property type="match status" value="1"/>
</dbReference>
<dbReference type="Gene3D" id="1.10.287.130">
    <property type="match status" value="1"/>
</dbReference>
<dbReference type="InterPro" id="IPR004358">
    <property type="entry name" value="Sig_transdc_His_kin-like_C"/>
</dbReference>
<keyword evidence="7" id="KW-0479">Metal-binding</keyword>
<feature type="transmembrane region" description="Helical" evidence="14">
    <location>
        <begin position="171"/>
        <end position="192"/>
    </location>
</feature>
<evidence type="ECO:0000256" key="10">
    <source>
        <dbReference type="ARBA" id="ARBA00022840"/>
    </source>
</evidence>
<keyword evidence="10" id="KW-0067">ATP-binding</keyword>
<comment type="similarity">
    <text evidence="3">Belongs to the hemerythrin family.</text>
</comment>
<dbReference type="InterPro" id="IPR000014">
    <property type="entry name" value="PAS"/>
</dbReference>
<dbReference type="InterPro" id="IPR012312">
    <property type="entry name" value="Hemerythrin-like"/>
</dbReference>
<evidence type="ECO:0000256" key="13">
    <source>
        <dbReference type="ARBA" id="ARBA00023136"/>
    </source>
</evidence>
<name>A0A1E5QBJ4_9PROT</name>
<keyword evidence="12" id="KW-0902">Two-component regulatory system</keyword>
<reference evidence="18" key="1">
    <citation type="submission" date="2016-07" db="EMBL/GenBank/DDBJ databases">
        <authorList>
            <person name="Florea S."/>
            <person name="Webb J.S."/>
            <person name="Jaromczyk J."/>
            <person name="Schardl C.L."/>
        </authorList>
    </citation>
    <scope>NUCLEOTIDE SEQUENCE [LARGE SCALE GENOMIC DNA]</scope>
    <source>
        <strain evidence="18">MV-1</strain>
    </source>
</reference>
<dbReference type="SMART" id="SM00387">
    <property type="entry name" value="HATPase_c"/>
    <property type="match status" value="1"/>
</dbReference>
<evidence type="ECO:0000256" key="5">
    <source>
        <dbReference type="ARBA" id="ARBA00022553"/>
    </source>
</evidence>
<dbReference type="GO" id="GO:0046872">
    <property type="term" value="F:metal ion binding"/>
    <property type="evidence" value="ECO:0007669"/>
    <property type="project" value="UniProtKB-KW"/>
</dbReference>
<dbReference type="NCBIfam" id="NF033749">
    <property type="entry name" value="bact_hemeryth"/>
    <property type="match status" value="1"/>
</dbReference>
<dbReference type="InterPro" id="IPR000700">
    <property type="entry name" value="PAS-assoc_C"/>
</dbReference>
<dbReference type="NCBIfam" id="TIGR02481">
    <property type="entry name" value="hemeryth_dom"/>
    <property type="match status" value="1"/>
</dbReference>
<dbReference type="PANTHER" id="PTHR43711">
    <property type="entry name" value="TWO-COMPONENT HISTIDINE KINASE"/>
    <property type="match status" value="1"/>
</dbReference>
<evidence type="ECO:0000259" key="15">
    <source>
        <dbReference type="PROSITE" id="PS50109"/>
    </source>
</evidence>
<dbReference type="FunFam" id="1.10.287.130:FF:000038">
    <property type="entry name" value="Sensory transduction histidine kinase"/>
    <property type="match status" value="1"/>
</dbReference>
<dbReference type="InterPro" id="IPR036097">
    <property type="entry name" value="HisK_dim/P_sf"/>
</dbReference>
<dbReference type="InterPro" id="IPR035965">
    <property type="entry name" value="PAS-like_dom_sf"/>
</dbReference>
<comment type="catalytic activity">
    <reaction evidence="1">
        <text>ATP + protein L-histidine = ADP + protein N-phospho-L-histidine.</text>
        <dbReference type="EC" id="2.7.13.3"/>
    </reaction>
</comment>
<evidence type="ECO:0000256" key="6">
    <source>
        <dbReference type="ARBA" id="ARBA00022679"/>
    </source>
</evidence>
<evidence type="ECO:0000256" key="1">
    <source>
        <dbReference type="ARBA" id="ARBA00000085"/>
    </source>
</evidence>
<dbReference type="InterPro" id="IPR003661">
    <property type="entry name" value="HisK_dim/P_dom"/>
</dbReference>
<dbReference type="PANTHER" id="PTHR43711:SF26">
    <property type="entry name" value="SENSOR HISTIDINE KINASE RCSC"/>
    <property type="match status" value="1"/>
</dbReference>
<evidence type="ECO:0000256" key="4">
    <source>
        <dbReference type="ARBA" id="ARBA00012438"/>
    </source>
</evidence>
<dbReference type="InterPro" id="IPR050736">
    <property type="entry name" value="Sensor_HK_Regulatory"/>
</dbReference>
<accession>A0A1E5QBJ4</accession>
<dbReference type="InterPro" id="IPR005467">
    <property type="entry name" value="His_kinase_dom"/>
</dbReference>
<evidence type="ECO:0000256" key="2">
    <source>
        <dbReference type="ARBA" id="ARBA00004370"/>
    </source>
</evidence>
<evidence type="ECO:0000259" key="16">
    <source>
        <dbReference type="PROSITE" id="PS50113"/>
    </source>
</evidence>
<dbReference type="InterPro" id="IPR012827">
    <property type="entry name" value="Hemerythrin_metal-bd"/>
</dbReference>
<evidence type="ECO:0000256" key="14">
    <source>
        <dbReference type="SAM" id="Phobius"/>
    </source>
</evidence>
<dbReference type="SUPFAM" id="SSF47188">
    <property type="entry name" value="Hemerythrin-like"/>
    <property type="match status" value="1"/>
</dbReference>
<evidence type="ECO:0000256" key="7">
    <source>
        <dbReference type="ARBA" id="ARBA00022723"/>
    </source>
</evidence>
<dbReference type="GO" id="GO:0000155">
    <property type="term" value="F:phosphorelay sensor kinase activity"/>
    <property type="evidence" value="ECO:0007669"/>
    <property type="project" value="InterPro"/>
</dbReference>
<keyword evidence="5" id="KW-0597">Phosphoprotein</keyword>
<feature type="domain" description="PAC" evidence="16">
    <location>
        <begin position="282"/>
        <end position="332"/>
    </location>
</feature>
<evidence type="ECO:0000313" key="17">
    <source>
        <dbReference type="EMBL" id="OEJ69391.1"/>
    </source>
</evidence>
<dbReference type="CDD" id="cd12107">
    <property type="entry name" value="Hemerythrin"/>
    <property type="match status" value="1"/>
</dbReference>
<dbReference type="Pfam" id="PF13426">
    <property type="entry name" value="PAS_9"/>
    <property type="match status" value="1"/>
</dbReference>
<keyword evidence="11" id="KW-0408">Iron</keyword>
<dbReference type="Pfam" id="PF00512">
    <property type="entry name" value="HisKA"/>
    <property type="match status" value="1"/>
</dbReference>
<dbReference type="InterPro" id="IPR003594">
    <property type="entry name" value="HATPase_dom"/>
</dbReference>
<dbReference type="GO" id="GO:0005524">
    <property type="term" value="F:ATP binding"/>
    <property type="evidence" value="ECO:0007669"/>
    <property type="project" value="UniProtKB-KW"/>
</dbReference>
<evidence type="ECO:0000256" key="8">
    <source>
        <dbReference type="ARBA" id="ARBA00022741"/>
    </source>
</evidence>
<dbReference type="AlphaFoldDB" id="A0A1E5QBJ4"/>
<keyword evidence="13 14" id="KW-0472">Membrane</keyword>
<dbReference type="Gene3D" id="1.20.120.50">
    <property type="entry name" value="Hemerythrin-like"/>
    <property type="match status" value="1"/>
</dbReference>
<evidence type="ECO:0000313" key="18">
    <source>
        <dbReference type="Proteomes" id="UP000095347"/>
    </source>
</evidence>
<dbReference type="Gene3D" id="3.30.450.20">
    <property type="entry name" value="PAS domain"/>
    <property type="match status" value="1"/>
</dbReference>
<gene>
    <name evidence="17" type="ORF">BEN30_02980</name>
</gene>
<dbReference type="SUPFAM" id="SSF55874">
    <property type="entry name" value="ATPase domain of HSP90 chaperone/DNA topoisomerase II/histidine kinase"/>
    <property type="match status" value="1"/>
</dbReference>
<dbReference type="Pfam" id="PF01814">
    <property type="entry name" value="Hemerythrin"/>
    <property type="match status" value="1"/>
</dbReference>
<dbReference type="Gene3D" id="3.30.565.10">
    <property type="entry name" value="Histidine kinase-like ATPase, C-terminal domain"/>
    <property type="match status" value="1"/>
</dbReference>
<evidence type="ECO:0000256" key="11">
    <source>
        <dbReference type="ARBA" id="ARBA00023004"/>
    </source>
</evidence>
<evidence type="ECO:0000256" key="12">
    <source>
        <dbReference type="ARBA" id="ARBA00023012"/>
    </source>
</evidence>
<dbReference type="InterPro" id="IPR035938">
    <property type="entry name" value="Hemerythrin-like_sf"/>
</dbReference>
<comment type="subcellular location">
    <subcellularLocation>
        <location evidence="2">Membrane</location>
    </subcellularLocation>
</comment>
<comment type="caution">
    <text evidence="17">The sequence shown here is derived from an EMBL/GenBank/DDBJ whole genome shotgun (WGS) entry which is preliminary data.</text>
</comment>
<evidence type="ECO:0000256" key="3">
    <source>
        <dbReference type="ARBA" id="ARBA00010587"/>
    </source>
</evidence>
<dbReference type="PROSITE" id="PS50113">
    <property type="entry name" value="PAC"/>
    <property type="match status" value="1"/>
</dbReference>
<dbReference type="GO" id="GO:0016020">
    <property type="term" value="C:membrane"/>
    <property type="evidence" value="ECO:0007669"/>
    <property type="project" value="UniProtKB-SubCell"/>
</dbReference>
<protein>
    <recommendedName>
        <fullName evidence="4">histidine kinase</fullName>
        <ecNumber evidence="4">2.7.13.3</ecNumber>
    </recommendedName>
</protein>
<dbReference type="EC" id="2.7.13.3" evidence="4"/>
<dbReference type="NCBIfam" id="TIGR00229">
    <property type="entry name" value="sensory_box"/>
    <property type="match status" value="1"/>
</dbReference>
<evidence type="ECO:0000256" key="9">
    <source>
        <dbReference type="ARBA" id="ARBA00022777"/>
    </source>
</evidence>
<keyword evidence="14" id="KW-0812">Transmembrane</keyword>
<proteinExistence type="inferred from homology"/>
<dbReference type="Pfam" id="PF02518">
    <property type="entry name" value="HATPase_c"/>
    <property type="match status" value="1"/>
</dbReference>
<sequence length="714" mass="80336">MVVLMVVLGVGAQRAARTLSEVTSDLYNHPYTVSTALLKANAGIIAMQGYMKDVTLAQTPFDLSNAVANVDRNEKDVLKQFDIAEERFLGDPVLIIEARRVFENWKGVRNETINLVIAGYSGTAAALTKERGAAYVSGMSLIMDNLLLQVQAKATEFIAHSEEERANSQRFITILMVSVVVIGIFVATFVYLKIRQGARELMRANSLMYGVVNGSPDAMLLQEGEHYIDCNPASLSMIGFKRPIDIYNARPADLSPPFQADGRPSVEKAAEYIEEAREKGSKRYEWLHKRANGEVFPVEVLLTALDFEGRDLLHVVWRDITERKQAETQLRIAKEDAEMANRAKSEFLASMSHELRTPLNAVIGFAQMIKFDPKSDLKARQIEYLDHIEEGGTHLLRLINDILDLSKVEAYQTELYLTDMKVFDAVESCVALSVPLGLARKIEIENTIVDEAPIVLRTDPIRFKQVFLNLLSNAIKYNKIGGSVKVRGDITEDGFYRISVTDTGVGISEEDYPGLFLMFHRLGANPLISSEGTGIGLAVTKFLVERMAGRIGVESIVGEGSTFWFELPLASNSDVVIWDDELRVGVDALDKDHQVIIALMNRTAHTSLDQQELDLVVKELVEYTHYHFKREEALMQSFQYPGLKEHRAQHRDLITHVNALAKKWRKNHDPELLLDLRNFLREWWIGHIVSVDIDIREFVPVEHGAVRDVLDSIK</sequence>
<dbReference type="SMART" id="SM00388">
    <property type="entry name" value="HisKA"/>
    <property type="match status" value="1"/>
</dbReference>
<keyword evidence="18" id="KW-1185">Reference proteome</keyword>